<feature type="chain" id="PRO_5023005563" evidence="2">
    <location>
        <begin position="28"/>
        <end position="218"/>
    </location>
</feature>
<feature type="compositionally biased region" description="Pro residues" evidence="1">
    <location>
        <begin position="180"/>
        <end position="192"/>
    </location>
</feature>
<evidence type="ECO:0000256" key="2">
    <source>
        <dbReference type="SAM" id="SignalP"/>
    </source>
</evidence>
<sequence length="218" mass="24171">MTINTLVSSLNNHVILILFFFCSSVKCNMLSTRCSDSRLYSFKSLKEKFEQHRLGGGLQRSATHSDMPHRGGTIAERLAALQAAGANDWRARVCRLSPERDDPKAIERAKNRINESLNAAVDDKKKVYIDENELGSNILADRRNKLETASQGWRKRVPQNDATTFTVAGRLERDQVATPPATPPPLNTPPASSPVITTAVPAPNRFRRLTPGSRSPPR</sequence>
<feature type="region of interest" description="Disordered" evidence="1">
    <location>
        <begin position="174"/>
        <end position="218"/>
    </location>
</feature>
<proteinExistence type="predicted"/>
<keyword evidence="4" id="KW-1185">Reference proteome</keyword>
<keyword evidence="2" id="KW-0732">Signal</keyword>
<dbReference type="Proteomes" id="UP000324832">
    <property type="component" value="Unassembled WGS sequence"/>
</dbReference>
<dbReference type="EMBL" id="FZQP02003601">
    <property type="protein sequence ID" value="VVC98512.1"/>
    <property type="molecule type" value="Genomic_DNA"/>
</dbReference>
<name>A0A5E4QNS4_9NEOP</name>
<feature type="signal peptide" evidence="2">
    <location>
        <begin position="1"/>
        <end position="27"/>
    </location>
</feature>
<gene>
    <name evidence="3" type="ORF">LSINAPIS_LOCUS9583</name>
</gene>
<protein>
    <submittedName>
        <fullName evidence="3">Uncharacterized protein</fullName>
    </submittedName>
</protein>
<evidence type="ECO:0000313" key="3">
    <source>
        <dbReference type="EMBL" id="VVC98512.1"/>
    </source>
</evidence>
<organism evidence="3 4">
    <name type="scientific">Leptidea sinapis</name>
    <dbReference type="NCBI Taxonomy" id="189913"/>
    <lineage>
        <taxon>Eukaryota</taxon>
        <taxon>Metazoa</taxon>
        <taxon>Ecdysozoa</taxon>
        <taxon>Arthropoda</taxon>
        <taxon>Hexapoda</taxon>
        <taxon>Insecta</taxon>
        <taxon>Pterygota</taxon>
        <taxon>Neoptera</taxon>
        <taxon>Endopterygota</taxon>
        <taxon>Lepidoptera</taxon>
        <taxon>Glossata</taxon>
        <taxon>Ditrysia</taxon>
        <taxon>Papilionoidea</taxon>
        <taxon>Pieridae</taxon>
        <taxon>Dismorphiinae</taxon>
        <taxon>Leptidea</taxon>
    </lineage>
</organism>
<dbReference type="AlphaFoldDB" id="A0A5E4QNS4"/>
<reference evidence="3 4" key="1">
    <citation type="submission" date="2017-07" db="EMBL/GenBank/DDBJ databases">
        <authorList>
            <person name="Talla V."/>
            <person name="Backstrom N."/>
        </authorList>
    </citation>
    <scope>NUCLEOTIDE SEQUENCE [LARGE SCALE GENOMIC DNA]</scope>
</reference>
<accession>A0A5E4QNS4</accession>
<evidence type="ECO:0000313" key="4">
    <source>
        <dbReference type="Proteomes" id="UP000324832"/>
    </source>
</evidence>
<evidence type="ECO:0000256" key="1">
    <source>
        <dbReference type="SAM" id="MobiDB-lite"/>
    </source>
</evidence>